<evidence type="ECO:0000259" key="6">
    <source>
        <dbReference type="PROSITE" id="PS51063"/>
    </source>
</evidence>
<evidence type="ECO:0000256" key="2">
    <source>
        <dbReference type="ARBA" id="ARBA00023125"/>
    </source>
</evidence>
<dbReference type="PROSITE" id="PS51063">
    <property type="entry name" value="HTH_CRP_2"/>
    <property type="match status" value="1"/>
</dbReference>
<keyword evidence="2" id="KW-0238">DNA-binding</keyword>
<dbReference type="SMART" id="SM00100">
    <property type="entry name" value="cNMP"/>
    <property type="match status" value="1"/>
</dbReference>
<dbReference type="AlphaFoldDB" id="A0A2V4MKZ3"/>
<dbReference type="SUPFAM" id="SSF51206">
    <property type="entry name" value="cAMP-binding domain-like"/>
    <property type="match status" value="1"/>
</dbReference>
<dbReference type="InterPro" id="IPR012318">
    <property type="entry name" value="HTH_CRP"/>
</dbReference>
<feature type="region of interest" description="Disordered" evidence="4">
    <location>
        <begin position="17"/>
        <end position="39"/>
    </location>
</feature>
<feature type="domain" description="Cyclic nucleotide-binding" evidence="5">
    <location>
        <begin position="46"/>
        <end position="115"/>
    </location>
</feature>
<dbReference type="InterPro" id="IPR036388">
    <property type="entry name" value="WH-like_DNA-bd_sf"/>
</dbReference>
<dbReference type="SUPFAM" id="SSF46785">
    <property type="entry name" value="Winged helix' DNA-binding domain"/>
    <property type="match status" value="1"/>
</dbReference>
<dbReference type="SMART" id="SM00419">
    <property type="entry name" value="HTH_CRP"/>
    <property type="match status" value="1"/>
</dbReference>
<dbReference type="Proteomes" id="UP000248012">
    <property type="component" value="Unassembled WGS sequence"/>
</dbReference>
<dbReference type="EMBL" id="QFVT01000006">
    <property type="protein sequence ID" value="PYC47321.1"/>
    <property type="molecule type" value="Genomic_DNA"/>
</dbReference>
<evidence type="ECO:0000256" key="3">
    <source>
        <dbReference type="ARBA" id="ARBA00023163"/>
    </source>
</evidence>
<feature type="domain" description="HTH crp-type" evidence="6">
    <location>
        <begin position="177"/>
        <end position="260"/>
    </location>
</feature>
<dbReference type="Gene3D" id="1.10.10.10">
    <property type="entry name" value="Winged helix-like DNA-binding domain superfamily/Winged helix DNA-binding domain"/>
    <property type="match status" value="1"/>
</dbReference>
<dbReference type="PROSITE" id="PS50042">
    <property type="entry name" value="CNMP_BINDING_3"/>
    <property type="match status" value="1"/>
</dbReference>
<dbReference type="InterPro" id="IPR036390">
    <property type="entry name" value="WH_DNA-bd_sf"/>
</dbReference>
<keyword evidence="8" id="KW-1185">Reference proteome</keyword>
<dbReference type="RefSeq" id="WP_110796105.1">
    <property type="nucleotide sequence ID" value="NZ_KZ826485.1"/>
</dbReference>
<keyword evidence="3" id="KW-0804">Transcription</keyword>
<keyword evidence="1" id="KW-0805">Transcription regulation</keyword>
<evidence type="ECO:0000313" key="7">
    <source>
        <dbReference type="EMBL" id="PYC47321.1"/>
    </source>
</evidence>
<dbReference type="OrthoDB" id="667966at2"/>
<dbReference type="Gene3D" id="2.60.120.10">
    <property type="entry name" value="Jelly Rolls"/>
    <property type="match status" value="1"/>
</dbReference>
<protein>
    <recommendedName>
        <fullName evidence="9">CRP/FNR family transcriptional regulator, nitrogen fixation regulation protein</fullName>
    </recommendedName>
</protein>
<name>A0A2V4MKZ3_9RHOB</name>
<dbReference type="InterPro" id="IPR018490">
    <property type="entry name" value="cNMP-bd_dom_sf"/>
</dbReference>
<dbReference type="PRINTS" id="PR00034">
    <property type="entry name" value="HTHCRP"/>
</dbReference>
<gene>
    <name evidence="7" type="ORF">DI396_10125</name>
</gene>
<evidence type="ECO:0000259" key="5">
    <source>
        <dbReference type="PROSITE" id="PS50042"/>
    </source>
</evidence>
<dbReference type="CDD" id="cd00038">
    <property type="entry name" value="CAP_ED"/>
    <property type="match status" value="1"/>
</dbReference>
<evidence type="ECO:0000313" key="8">
    <source>
        <dbReference type="Proteomes" id="UP000248012"/>
    </source>
</evidence>
<dbReference type="InterPro" id="IPR014710">
    <property type="entry name" value="RmlC-like_jellyroll"/>
</dbReference>
<organism evidence="7 8">
    <name type="scientific">Litorivita pollutaquae</name>
    <dbReference type="NCBI Taxonomy" id="2200892"/>
    <lineage>
        <taxon>Bacteria</taxon>
        <taxon>Pseudomonadati</taxon>
        <taxon>Pseudomonadota</taxon>
        <taxon>Alphaproteobacteria</taxon>
        <taxon>Rhodobacterales</taxon>
        <taxon>Paracoccaceae</taxon>
        <taxon>Litorivita</taxon>
    </lineage>
</organism>
<proteinExistence type="predicted"/>
<comment type="caution">
    <text evidence="7">The sequence shown here is derived from an EMBL/GenBank/DDBJ whole genome shotgun (WGS) entry which is preliminary data.</text>
</comment>
<dbReference type="InterPro" id="IPR000595">
    <property type="entry name" value="cNMP-bd_dom"/>
</dbReference>
<reference evidence="7 8" key="1">
    <citation type="submission" date="2018-05" db="EMBL/GenBank/DDBJ databases">
        <title>Oceanovita maritima gen. nov., sp. nov., a marine bacterium in the family Rhodobacteraceae isolated from surface seawater of Lundu port Xiamen, China.</title>
        <authorList>
            <person name="Hetharua B.H."/>
            <person name="Min D."/>
            <person name="Liao H."/>
            <person name="Tian Y."/>
        </authorList>
    </citation>
    <scope>NUCLEOTIDE SEQUENCE [LARGE SCALE GENOMIC DNA]</scope>
    <source>
        <strain evidence="7 8">FSX-11</strain>
    </source>
</reference>
<accession>A0A2V4MKZ3</accession>
<sequence>MKDMTAFLPYASTANRPPLRPKLAPSGAGASAYATGPKAAKQTQTLRDNDDTELLTLFRNASFEQHFQPGSTVLLHGDPADAIYLVVSGTIRCCTVDSEGRRQIFAFPKKGDFVGVSDIDRWHFTAEAVDHVIVKSIPRLTLEQELAVNISLRLEMRTLMGGLLARRERQMLTLVSTKGPERLYRFLEEFAATRSGGGHIVLPMCRRDIGDHIGLSMESVCRAFSDLKRRGLIDLKSHEKYKLIGNAGRDATPLPLHADL</sequence>
<evidence type="ECO:0000256" key="1">
    <source>
        <dbReference type="ARBA" id="ARBA00023015"/>
    </source>
</evidence>
<dbReference type="Pfam" id="PF00027">
    <property type="entry name" value="cNMP_binding"/>
    <property type="match status" value="1"/>
</dbReference>
<dbReference type="GO" id="GO:0006355">
    <property type="term" value="P:regulation of DNA-templated transcription"/>
    <property type="evidence" value="ECO:0007669"/>
    <property type="project" value="InterPro"/>
</dbReference>
<dbReference type="Pfam" id="PF13545">
    <property type="entry name" value="HTH_Crp_2"/>
    <property type="match status" value="1"/>
</dbReference>
<dbReference type="GO" id="GO:0003677">
    <property type="term" value="F:DNA binding"/>
    <property type="evidence" value="ECO:0007669"/>
    <property type="project" value="UniProtKB-KW"/>
</dbReference>
<evidence type="ECO:0008006" key="9">
    <source>
        <dbReference type="Google" id="ProtNLM"/>
    </source>
</evidence>
<evidence type="ECO:0000256" key="4">
    <source>
        <dbReference type="SAM" id="MobiDB-lite"/>
    </source>
</evidence>